<dbReference type="CDD" id="cd00882">
    <property type="entry name" value="Ras_like_GTPase"/>
    <property type="match status" value="1"/>
</dbReference>
<comment type="caution">
    <text evidence="5">The sequence shown here is derived from an EMBL/GenBank/DDBJ whole genome shotgun (WGS) entry which is preliminary data.</text>
</comment>
<dbReference type="InterPro" id="IPR004130">
    <property type="entry name" value="Gpn"/>
</dbReference>
<keyword evidence="3" id="KW-0378">Hydrolase</keyword>
<comment type="similarity">
    <text evidence="1">Belongs to the GPN-loop GTPase family.</text>
</comment>
<dbReference type="Proteomes" id="UP000177876">
    <property type="component" value="Unassembled WGS sequence"/>
</dbReference>
<reference evidence="5 6" key="1">
    <citation type="journal article" date="2016" name="Nat. Commun.">
        <title>Thousands of microbial genomes shed light on interconnected biogeochemical processes in an aquifer system.</title>
        <authorList>
            <person name="Anantharaman K."/>
            <person name="Brown C.T."/>
            <person name="Hug L.A."/>
            <person name="Sharon I."/>
            <person name="Castelle C.J."/>
            <person name="Probst A.J."/>
            <person name="Thomas B.C."/>
            <person name="Singh A."/>
            <person name="Wilkins M.J."/>
            <person name="Karaoz U."/>
            <person name="Brodie E.L."/>
            <person name="Williams K.H."/>
            <person name="Hubbard S.S."/>
            <person name="Banfield J.F."/>
        </authorList>
    </citation>
    <scope>NUCLEOTIDE SEQUENCE [LARGE SCALE GENOMIC DNA]</scope>
</reference>
<dbReference type="PRINTS" id="PR00449">
    <property type="entry name" value="RASTRNSFRMNG"/>
</dbReference>
<keyword evidence="4" id="KW-0342">GTP-binding</keyword>
<name>A0A1F2WFM0_9ACTN</name>
<sequence length="177" mass="19629">MRSFKIVVTGPFSAGKTTFIKSISEIAIVSTERAISDSTRRVKAETTVAMDFGRITISKDIVLYLFGTPGQERFDFMWQILSEGMLGYILMLDASSPDTYTEGKRILEFFATLSDAPYVVAATRIEDGDPAKAVEGIRNELSVDGEVQIIPCQAMEKEDVKKVLLGLLYDILKTLDK</sequence>
<dbReference type="GO" id="GO:0005525">
    <property type="term" value="F:GTP binding"/>
    <property type="evidence" value="ECO:0007669"/>
    <property type="project" value="UniProtKB-KW"/>
</dbReference>
<organism evidence="5 6">
    <name type="scientific">Candidatus Solincola sediminis</name>
    <dbReference type="NCBI Taxonomy" id="1797199"/>
    <lineage>
        <taxon>Bacteria</taxon>
        <taxon>Bacillati</taxon>
        <taxon>Actinomycetota</taxon>
        <taxon>Candidatus Geothermincolia</taxon>
        <taxon>Candidatus Geothermincolales</taxon>
        <taxon>Candidatus Geothermincolaceae</taxon>
        <taxon>Candidatus Solincola</taxon>
    </lineage>
</organism>
<evidence type="ECO:0000256" key="3">
    <source>
        <dbReference type="ARBA" id="ARBA00022801"/>
    </source>
</evidence>
<evidence type="ECO:0000313" key="6">
    <source>
        <dbReference type="Proteomes" id="UP000177876"/>
    </source>
</evidence>
<dbReference type="PANTHER" id="PTHR42708">
    <property type="entry name" value="ATP/GTP-BINDING PROTEIN-RELATED"/>
    <property type="match status" value="1"/>
</dbReference>
<dbReference type="EMBL" id="MELK01000052">
    <property type="protein sequence ID" value="OFW55654.1"/>
    <property type="molecule type" value="Genomic_DNA"/>
</dbReference>
<dbReference type="Pfam" id="PF03029">
    <property type="entry name" value="ATP_bind_1"/>
    <property type="match status" value="1"/>
</dbReference>
<evidence type="ECO:0000256" key="1">
    <source>
        <dbReference type="ARBA" id="ARBA00005290"/>
    </source>
</evidence>
<dbReference type="Gene3D" id="3.40.50.300">
    <property type="entry name" value="P-loop containing nucleotide triphosphate hydrolases"/>
    <property type="match status" value="1"/>
</dbReference>
<dbReference type="InterPro" id="IPR027417">
    <property type="entry name" value="P-loop_NTPase"/>
</dbReference>
<evidence type="ECO:0000313" key="5">
    <source>
        <dbReference type="EMBL" id="OFW55654.1"/>
    </source>
</evidence>
<proteinExistence type="inferred from homology"/>
<accession>A0A1F2WFM0</accession>
<gene>
    <name evidence="5" type="ORF">A2Y75_05575</name>
</gene>
<dbReference type="STRING" id="1797197.A2Y75_05575"/>
<evidence type="ECO:0000256" key="2">
    <source>
        <dbReference type="ARBA" id="ARBA00022741"/>
    </source>
</evidence>
<protein>
    <submittedName>
        <fullName evidence="5">GTP-binding protein</fullName>
    </submittedName>
</protein>
<evidence type="ECO:0000256" key="4">
    <source>
        <dbReference type="ARBA" id="ARBA00023134"/>
    </source>
</evidence>
<dbReference type="AlphaFoldDB" id="A0A1F2WFM0"/>
<dbReference type="PANTHER" id="PTHR42708:SF1">
    <property type="entry name" value="GLIDING MOTILITY PROTEIN MGLA"/>
    <property type="match status" value="1"/>
</dbReference>
<keyword evidence="2" id="KW-0547">Nucleotide-binding</keyword>
<dbReference type="GO" id="GO:0016787">
    <property type="term" value="F:hydrolase activity"/>
    <property type="evidence" value="ECO:0007669"/>
    <property type="project" value="UniProtKB-KW"/>
</dbReference>
<dbReference type="InterPro" id="IPR052705">
    <property type="entry name" value="Gliding_Motility_GTPase"/>
</dbReference>
<dbReference type="SUPFAM" id="SSF52540">
    <property type="entry name" value="P-loop containing nucleoside triphosphate hydrolases"/>
    <property type="match status" value="1"/>
</dbReference>